<dbReference type="Proteomes" id="UP000654304">
    <property type="component" value="Unassembled WGS sequence"/>
</dbReference>
<sequence>MLKFHFAPNLGKNLAFFSVLSLLLTLFIHDPAAAQLPAANPTSSKTPKICVVLSGGGARGFAHIGVLKQLEAMHIPIDCIAGTSMGAVIGGLYASGIPATEIEKRLEKLKLNDIALDRIDRRQLPQSIREEDEQYPLGATLGLSENGVRLPSGVVQASQFQELIQNWTSHLAPDIKFDQLPIPFRAVATDLETGEMVVFDKGALHKAIRASMAAPGVFAPTEIDGRLLSDGGLVRNLPVDIARDMGADVIIAVNIGTPLMPRKQLQTLFNVSQQMVNILTEQNVNAQKASLRESDILIEPNLGNIGFLDFGRSKEATEIGQTAARQLQTKLAGLALPDQAYRVAQNKRENPQLPPIQISFIDIDNNTAIPEADIRRLIGFEIGSFYNAEEVNAKLAALGTTREFDNLSHELVQKDRRYGIRIQANGKNWGPHFLRFGLALSSGFDGAGGYRLQIGHRRPWLTEGGLEWRNDVELGNTLKYRTELRQPLFEREGSYLLPFAQISENTVNFYRDNVRLAEYSLRAQKAGVEVAYRLGNLGTLGEARLGLNYNRYSIVPKLGGVITSNGVDITGSVDSLPSASIQQYGLKTGVVIDQLSDPSFPRQGYKVDTGLFLGMDRSRDSYQEFNLDTVWAKSYGSHSLNLKFSAAGLFQKNDNKIRGIGSMLGGFQRLSAYQQDQFLGNYMLYGSATYLLRAVNFEMAGQSLFVGSSLEMGNVWNEKKDISVNSLRKSLSFFGGVNSFMGPVYLGFAIGQNGARTVFFQLGRQ</sequence>
<evidence type="ECO:0000256" key="1">
    <source>
        <dbReference type="ARBA" id="ARBA00022801"/>
    </source>
</evidence>
<feature type="chain" id="PRO_5046895464" evidence="5">
    <location>
        <begin position="35"/>
        <end position="765"/>
    </location>
</feature>
<proteinExistence type="predicted"/>
<evidence type="ECO:0000313" key="7">
    <source>
        <dbReference type="EMBL" id="MBC3932933.1"/>
    </source>
</evidence>
<evidence type="ECO:0000313" key="8">
    <source>
        <dbReference type="Proteomes" id="UP000654304"/>
    </source>
</evidence>
<dbReference type="SUPFAM" id="SSF52151">
    <property type="entry name" value="FabD/lysophospholipase-like"/>
    <property type="match status" value="1"/>
</dbReference>
<dbReference type="PANTHER" id="PTHR14226">
    <property type="entry name" value="NEUROPATHY TARGET ESTERASE/SWISS CHEESE D.MELANOGASTER"/>
    <property type="match status" value="1"/>
</dbReference>
<accession>A0ABR7A7P6</accession>
<dbReference type="CDD" id="cd07205">
    <property type="entry name" value="Pat_PNPLA6_PNPLA7_NTE1_like"/>
    <property type="match status" value="1"/>
</dbReference>
<keyword evidence="3 4" id="KW-0443">Lipid metabolism</keyword>
<protein>
    <submittedName>
        <fullName evidence="7">Patatin-like phospholipase family protein</fullName>
    </submittedName>
</protein>
<keyword evidence="2 4" id="KW-0442">Lipid degradation</keyword>
<dbReference type="InterPro" id="IPR016035">
    <property type="entry name" value="Acyl_Trfase/lysoPLipase"/>
</dbReference>
<feature type="short sequence motif" description="GXSXG" evidence="4">
    <location>
        <begin position="82"/>
        <end position="86"/>
    </location>
</feature>
<evidence type="ECO:0000259" key="6">
    <source>
        <dbReference type="PROSITE" id="PS51635"/>
    </source>
</evidence>
<reference evidence="7 8" key="1">
    <citation type="submission" date="2020-08" db="EMBL/GenBank/DDBJ databases">
        <title>Novel species isolated from subtropical streams in China.</title>
        <authorList>
            <person name="Lu H."/>
        </authorList>
    </citation>
    <scope>NUCLEOTIDE SEQUENCE [LARGE SCALE GENOMIC DNA]</scope>
    <source>
        <strain evidence="7 8">CY22W</strain>
    </source>
</reference>
<name>A0ABR7A7P6_9BURK</name>
<evidence type="ECO:0000256" key="2">
    <source>
        <dbReference type="ARBA" id="ARBA00022963"/>
    </source>
</evidence>
<keyword evidence="8" id="KW-1185">Reference proteome</keyword>
<dbReference type="EMBL" id="JACOGD010000007">
    <property type="protein sequence ID" value="MBC3932933.1"/>
    <property type="molecule type" value="Genomic_DNA"/>
</dbReference>
<dbReference type="RefSeq" id="WP_186904518.1">
    <property type="nucleotide sequence ID" value="NZ_JACOGD010000007.1"/>
</dbReference>
<feature type="short sequence motif" description="DGA/G" evidence="4">
    <location>
        <begin position="230"/>
        <end position="232"/>
    </location>
</feature>
<comment type="caution">
    <text evidence="7">The sequence shown here is derived from an EMBL/GenBank/DDBJ whole genome shotgun (WGS) entry which is preliminary data.</text>
</comment>
<dbReference type="Pfam" id="PF01734">
    <property type="entry name" value="Patatin"/>
    <property type="match status" value="1"/>
</dbReference>
<dbReference type="PANTHER" id="PTHR14226:SF29">
    <property type="entry name" value="NEUROPATHY TARGET ESTERASE SWS"/>
    <property type="match status" value="1"/>
</dbReference>
<organism evidence="7 8">
    <name type="scientific">Undibacterium curvum</name>
    <dbReference type="NCBI Taxonomy" id="2762294"/>
    <lineage>
        <taxon>Bacteria</taxon>
        <taxon>Pseudomonadati</taxon>
        <taxon>Pseudomonadota</taxon>
        <taxon>Betaproteobacteria</taxon>
        <taxon>Burkholderiales</taxon>
        <taxon>Oxalobacteraceae</taxon>
        <taxon>Undibacterium</taxon>
    </lineage>
</organism>
<gene>
    <name evidence="7" type="ORF">H8K43_14745</name>
</gene>
<dbReference type="PROSITE" id="PS51635">
    <property type="entry name" value="PNPLA"/>
    <property type="match status" value="1"/>
</dbReference>
<feature type="domain" description="PNPLA" evidence="6">
    <location>
        <begin position="51"/>
        <end position="243"/>
    </location>
</feature>
<dbReference type="Gene3D" id="3.40.1090.10">
    <property type="entry name" value="Cytosolic phospholipase A2 catalytic domain"/>
    <property type="match status" value="2"/>
</dbReference>
<evidence type="ECO:0000256" key="3">
    <source>
        <dbReference type="ARBA" id="ARBA00023098"/>
    </source>
</evidence>
<dbReference type="Gene3D" id="2.40.160.50">
    <property type="entry name" value="membrane protein fhac: a member of the omp85/tpsb transporter family"/>
    <property type="match status" value="1"/>
</dbReference>
<feature type="short sequence motif" description="GXGXXG" evidence="4">
    <location>
        <begin position="55"/>
        <end position="60"/>
    </location>
</feature>
<evidence type="ECO:0000256" key="5">
    <source>
        <dbReference type="SAM" id="SignalP"/>
    </source>
</evidence>
<dbReference type="InterPro" id="IPR050301">
    <property type="entry name" value="NTE"/>
</dbReference>
<dbReference type="InterPro" id="IPR002641">
    <property type="entry name" value="PNPLA_dom"/>
</dbReference>
<feature type="signal peptide" evidence="5">
    <location>
        <begin position="1"/>
        <end position="34"/>
    </location>
</feature>
<keyword evidence="1 4" id="KW-0378">Hydrolase</keyword>
<keyword evidence="5" id="KW-0732">Signal</keyword>
<evidence type="ECO:0000256" key="4">
    <source>
        <dbReference type="PROSITE-ProRule" id="PRU01161"/>
    </source>
</evidence>
<feature type="active site" description="Proton acceptor" evidence="4">
    <location>
        <position position="230"/>
    </location>
</feature>
<feature type="active site" description="Nucleophile" evidence="4">
    <location>
        <position position="84"/>
    </location>
</feature>